<evidence type="ECO:0000313" key="3">
    <source>
        <dbReference type="EMBL" id="RDW93349.1"/>
    </source>
</evidence>
<evidence type="ECO:0000256" key="1">
    <source>
        <dbReference type="ARBA" id="ARBA00038069"/>
    </source>
</evidence>
<organism evidence="3 4">
    <name type="scientific">Aspergillus mulundensis</name>
    <dbReference type="NCBI Taxonomy" id="1810919"/>
    <lineage>
        <taxon>Eukaryota</taxon>
        <taxon>Fungi</taxon>
        <taxon>Dikarya</taxon>
        <taxon>Ascomycota</taxon>
        <taxon>Pezizomycotina</taxon>
        <taxon>Eurotiomycetes</taxon>
        <taxon>Eurotiomycetidae</taxon>
        <taxon>Eurotiales</taxon>
        <taxon>Aspergillaceae</taxon>
        <taxon>Aspergillus</taxon>
        <taxon>Aspergillus subgen. Nidulantes</taxon>
    </lineage>
</organism>
<reference evidence="3 4" key="1">
    <citation type="journal article" date="2018" name="IMA Fungus">
        <title>IMA Genome-F 9: Draft genome sequence of Annulohypoxylon stygium, Aspergillus mulundensis, Berkeleyomyces basicola (syn. Thielaviopsis basicola), Ceratocystis smalleyi, two Cercospora beticola strains, Coleophoma cylindrospora, Fusarium fracticaudum, Phialophora cf. hyalina, and Morchella septimelata.</title>
        <authorList>
            <person name="Wingfield B.D."/>
            <person name="Bills G.F."/>
            <person name="Dong Y."/>
            <person name="Huang W."/>
            <person name="Nel W.J."/>
            <person name="Swalarsk-Parry B.S."/>
            <person name="Vaghefi N."/>
            <person name="Wilken P.M."/>
            <person name="An Z."/>
            <person name="de Beer Z.W."/>
            <person name="De Vos L."/>
            <person name="Chen L."/>
            <person name="Duong T.A."/>
            <person name="Gao Y."/>
            <person name="Hammerbacher A."/>
            <person name="Kikkert J.R."/>
            <person name="Li Y."/>
            <person name="Li H."/>
            <person name="Li K."/>
            <person name="Li Q."/>
            <person name="Liu X."/>
            <person name="Ma X."/>
            <person name="Naidoo K."/>
            <person name="Pethybridge S.J."/>
            <person name="Sun J."/>
            <person name="Steenkamp E.T."/>
            <person name="van der Nest M.A."/>
            <person name="van Wyk S."/>
            <person name="Wingfield M.J."/>
            <person name="Xiong C."/>
            <person name="Yue Q."/>
            <person name="Zhang X."/>
        </authorList>
    </citation>
    <scope>NUCLEOTIDE SEQUENCE [LARGE SCALE GENOMIC DNA]</scope>
    <source>
        <strain evidence="3 4">DSM 5745</strain>
    </source>
</reference>
<proteinExistence type="inferred from homology"/>
<dbReference type="InterPro" id="IPR010259">
    <property type="entry name" value="S8pro/Inhibitor_I9"/>
</dbReference>
<protein>
    <recommendedName>
        <fullName evidence="2">Inhibitor I9 domain-containing protein</fullName>
    </recommendedName>
</protein>
<dbReference type="Proteomes" id="UP000256690">
    <property type="component" value="Unassembled WGS sequence"/>
</dbReference>
<dbReference type="GO" id="GO:0004866">
    <property type="term" value="F:endopeptidase inhibitor activity"/>
    <property type="evidence" value="ECO:0007669"/>
    <property type="project" value="UniProtKB-ARBA"/>
</dbReference>
<dbReference type="InterPro" id="IPR052471">
    <property type="entry name" value="PBI_I9"/>
</dbReference>
<dbReference type="InterPro" id="IPR037045">
    <property type="entry name" value="S8pro/Inhibitor_I9_sf"/>
</dbReference>
<dbReference type="PANTHER" id="PTHR28288">
    <property type="entry name" value="PROTEASE B INHIBITOR 2"/>
    <property type="match status" value="1"/>
</dbReference>
<dbReference type="Pfam" id="PF05922">
    <property type="entry name" value="Inhibitor_I9"/>
    <property type="match status" value="1"/>
</dbReference>
<name>A0A3D8T499_9EURO</name>
<dbReference type="STRING" id="1810919.A0A3D8T499"/>
<accession>A0A3D8T499</accession>
<keyword evidence="4" id="KW-1185">Reference proteome</keyword>
<dbReference type="GO" id="GO:0042144">
    <property type="term" value="P:vacuole fusion, non-autophagic"/>
    <property type="evidence" value="ECO:0007669"/>
    <property type="project" value="TreeGrafter"/>
</dbReference>
<feature type="domain" description="Inhibitor I9" evidence="2">
    <location>
        <begin position="17"/>
        <end position="71"/>
    </location>
</feature>
<sequence length="72" mass="8112">MPTYMIKLKPTATDDDIKAVKDKAVSNGGTITHEYKLIKGFAVEMPEQVTSMSFVEEHPHVEHVELDQTIKI</sequence>
<evidence type="ECO:0000259" key="2">
    <source>
        <dbReference type="Pfam" id="PF05922"/>
    </source>
</evidence>
<gene>
    <name evidence="3" type="ORF">DSM5745_00671</name>
</gene>
<evidence type="ECO:0000313" key="4">
    <source>
        <dbReference type="Proteomes" id="UP000256690"/>
    </source>
</evidence>
<dbReference type="AlphaFoldDB" id="A0A3D8T499"/>
<dbReference type="PANTHER" id="PTHR28288:SF2">
    <property type="entry name" value="PROTEASE B INHIBITOR 2"/>
    <property type="match status" value="1"/>
</dbReference>
<dbReference type="RefSeq" id="XP_026608532.1">
    <property type="nucleotide sequence ID" value="XM_026742687.1"/>
</dbReference>
<comment type="caution">
    <text evidence="3">The sequence shown here is derived from an EMBL/GenBank/DDBJ whole genome shotgun (WGS) entry which is preliminary data.</text>
</comment>
<dbReference type="EMBL" id="PVWQ01000001">
    <property type="protein sequence ID" value="RDW93349.1"/>
    <property type="molecule type" value="Genomic_DNA"/>
</dbReference>
<dbReference type="SUPFAM" id="SSF54897">
    <property type="entry name" value="Protease propeptides/inhibitors"/>
    <property type="match status" value="1"/>
</dbReference>
<dbReference type="GeneID" id="38111041"/>
<dbReference type="FunFam" id="3.30.70.80:FF:000005">
    <property type="entry name" value="Proteinase inhibitor I2B"/>
    <property type="match status" value="1"/>
</dbReference>
<dbReference type="Gene3D" id="3.30.70.80">
    <property type="entry name" value="Peptidase S8 propeptide/proteinase inhibitor I9"/>
    <property type="match status" value="1"/>
</dbReference>
<comment type="similarity">
    <text evidence="1">Belongs to the protease inhibitor I9 family.</text>
</comment>